<evidence type="ECO:0000256" key="1">
    <source>
        <dbReference type="ARBA" id="ARBA00022729"/>
    </source>
</evidence>
<evidence type="ECO:0000313" key="4">
    <source>
        <dbReference type="EMBL" id="SEG40781.1"/>
    </source>
</evidence>
<dbReference type="Proteomes" id="UP000236731">
    <property type="component" value="Unassembled WGS sequence"/>
</dbReference>
<reference evidence="5" key="1">
    <citation type="submission" date="2016-10" db="EMBL/GenBank/DDBJ databases">
        <authorList>
            <person name="Varghese N."/>
            <person name="Submissions S."/>
        </authorList>
    </citation>
    <scope>NUCLEOTIDE SEQUENCE [LARGE SCALE GENOMIC DNA]</scope>
    <source>
        <strain evidence="5">DSM 22361</strain>
    </source>
</reference>
<feature type="domain" description="Calcineurin-like phosphoesterase" evidence="3">
    <location>
        <begin position="51"/>
        <end position="210"/>
    </location>
</feature>
<organism evidence="4 5">
    <name type="scientific">Sphingobacterium lactis</name>
    <dbReference type="NCBI Taxonomy" id="797291"/>
    <lineage>
        <taxon>Bacteria</taxon>
        <taxon>Pseudomonadati</taxon>
        <taxon>Bacteroidota</taxon>
        <taxon>Sphingobacteriia</taxon>
        <taxon>Sphingobacteriales</taxon>
        <taxon>Sphingobacteriaceae</taxon>
        <taxon>Sphingobacterium</taxon>
    </lineage>
</organism>
<sequence>MRHFVLIYFLFLSVCTFGQEVERRLILFGDAGETNSKQTFLIDKANHLQLPGKTTVFYMGDNIYPSGMGLTPPESEETAAILRSQFEGFRKEDVPVYFLAGNHDWDHTGEEGLAKVQAQEAYLKSFNDPGLQFVPQAGTLGPFRIAISEHVLALVYDSEYWLFPHHPESIAEEQDKFMTTLAELANQNKDKALLLISHHPMASFGDHNLRFGWRDHLFPLTKLWRPLYVPLPGLGSLYPIFRKTAFKSPEDLPHPQYQDLIQRIEQAVSEHPRVVFLAGHDHGLQYILKGKNRQIVSGSGAKTSSIRKNKNLKYRYEKQGFAVLDCLDNNDLKLTFYIDSPKDSLTKSFETVLDFENTK</sequence>
<gene>
    <name evidence="4" type="ORF">SAMN05421877_107223</name>
</gene>
<dbReference type="InterPro" id="IPR004843">
    <property type="entry name" value="Calcineurin-like_PHP"/>
</dbReference>
<keyword evidence="2" id="KW-0378">Hydrolase</keyword>
<evidence type="ECO:0000313" key="5">
    <source>
        <dbReference type="Proteomes" id="UP000236731"/>
    </source>
</evidence>
<dbReference type="InterPro" id="IPR051558">
    <property type="entry name" value="Metallophosphoesterase_PAP"/>
</dbReference>
<dbReference type="SUPFAM" id="SSF56300">
    <property type="entry name" value="Metallo-dependent phosphatases"/>
    <property type="match status" value="1"/>
</dbReference>
<protein>
    <submittedName>
        <fullName evidence="4">Calcineurin-like phosphoesterase</fullName>
    </submittedName>
</protein>
<dbReference type="EMBL" id="FNUT01000007">
    <property type="protein sequence ID" value="SEG40781.1"/>
    <property type="molecule type" value="Genomic_DNA"/>
</dbReference>
<dbReference type="OrthoDB" id="9809781at2"/>
<dbReference type="PANTHER" id="PTHR10161:SF14">
    <property type="entry name" value="TARTRATE-RESISTANT ACID PHOSPHATASE TYPE 5"/>
    <property type="match status" value="1"/>
</dbReference>
<evidence type="ECO:0000256" key="2">
    <source>
        <dbReference type="ARBA" id="ARBA00022801"/>
    </source>
</evidence>
<keyword evidence="1" id="KW-0732">Signal</keyword>
<accession>A0A1H5ZX54</accession>
<proteinExistence type="predicted"/>
<dbReference type="Gene3D" id="3.60.21.10">
    <property type="match status" value="2"/>
</dbReference>
<keyword evidence="5" id="KW-1185">Reference proteome</keyword>
<name>A0A1H5ZX54_9SPHI</name>
<dbReference type="GO" id="GO:0016787">
    <property type="term" value="F:hydrolase activity"/>
    <property type="evidence" value="ECO:0007669"/>
    <property type="project" value="UniProtKB-KW"/>
</dbReference>
<dbReference type="PANTHER" id="PTHR10161">
    <property type="entry name" value="TARTRATE-RESISTANT ACID PHOSPHATASE TYPE 5"/>
    <property type="match status" value="1"/>
</dbReference>
<dbReference type="AlphaFoldDB" id="A0A1H5ZX54"/>
<dbReference type="Pfam" id="PF00149">
    <property type="entry name" value="Metallophos"/>
    <property type="match status" value="1"/>
</dbReference>
<dbReference type="InterPro" id="IPR029052">
    <property type="entry name" value="Metallo-depent_PP-like"/>
</dbReference>
<evidence type="ECO:0000259" key="3">
    <source>
        <dbReference type="Pfam" id="PF00149"/>
    </source>
</evidence>
<dbReference type="RefSeq" id="WP_103906650.1">
    <property type="nucleotide sequence ID" value="NZ_CP049246.1"/>
</dbReference>